<evidence type="ECO:0000313" key="1">
    <source>
        <dbReference type="EMBL" id="MFM0641325.1"/>
    </source>
</evidence>
<keyword evidence="2" id="KW-1185">Reference proteome</keyword>
<gene>
    <name evidence="1" type="ORF">PQQ63_31985</name>
</gene>
<organism evidence="1 2">
    <name type="scientific">Paraburkholderia metrosideri</name>
    <dbReference type="NCBI Taxonomy" id="580937"/>
    <lineage>
        <taxon>Bacteria</taxon>
        <taxon>Pseudomonadati</taxon>
        <taxon>Pseudomonadota</taxon>
        <taxon>Betaproteobacteria</taxon>
        <taxon>Burkholderiales</taxon>
        <taxon>Burkholderiaceae</taxon>
        <taxon>Paraburkholderia</taxon>
    </lineage>
</organism>
<accession>A0ABW9E1D6</accession>
<dbReference type="EMBL" id="JAQQCF010000039">
    <property type="protein sequence ID" value="MFM0641325.1"/>
    <property type="molecule type" value="Genomic_DNA"/>
</dbReference>
<reference evidence="1 2" key="1">
    <citation type="journal article" date="2024" name="Chem. Sci.">
        <title>Discovery of megapolipeptins by genome mining of a Burkholderiales bacteria collection.</title>
        <authorList>
            <person name="Paulo B.S."/>
            <person name="Recchia M.J.J."/>
            <person name="Lee S."/>
            <person name="Fergusson C.H."/>
            <person name="Romanowski S.B."/>
            <person name="Hernandez A."/>
            <person name="Krull N."/>
            <person name="Liu D.Y."/>
            <person name="Cavanagh H."/>
            <person name="Bos A."/>
            <person name="Gray C.A."/>
            <person name="Murphy B.T."/>
            <person name="Linington R.G."/>
            <person name="Eustaquio A.S."/>
        </authorList>
    </citation>
    <scope>NUCLEOTIDE SEQUENCE [LARGE SCALE GENOMIC DNA]</scope>
    <source>
        <strain evidence="1 2">RL17-338-BIC-A</strain>
    </source>
</reference>
<evidence type="ECO:0000313" key="2">
    <source>
        <dbReference type="Proteomes" id="UP001629432"/>
    </source>
</evidence>
<comment type="caution">
    <text evidence="1">The sequence shown here is derived from an EMBL/GenBank/DDBJ whole genome shotgun (WGS) entry which is preliminary data.</text>
</comment>
<protein>
    <recommendedName>
        <fullName evidence="3">Secreted protein</fullName>
    </recommendedName>
</protein>
<proteinExistence type="predicted"/>
<dbReference type="Proteomes" id="UP001629432">
    <property type="component" value="Unassembled WGS sequence"/>
</dbReference>
<sequence length="125" mass="12765">MLAPVLYKPLFVFAVFLTNAPLDTVILALSDTAIAVASPTTTWAFGPIVTVAPDGFAGPVPMVVVHGDGAVVSQVVVLPALVQFASAESGKQAMTAETAIVVAGSGNPRRRRKLTATALAGHVLT</sequence>
<evidence type="ECO:0008006" key="3">
    <source>
        <dbReference type="Google" id="ProtNLM"/>
    </source>
</evidence>
<name>A0ABW9E1D6_9BURK</name>
<dbReference type="RefSeq" id="WP_408339943.1">
    <property type="nucleotide sequence ID" value="NZ_JAQQCF010000039.1"/>
</dbReference>